<name>A0A926EE43_9FIRM</name>
<proteinExistence type="predicted"/>
<dbReference type="InterPro" id="IPR012854">
    <property type="entry name" value="Cu_amine_oxidase-like_N"/>
</dbReference>
<keyword evidence="5" id="KW-1185">Reference proteome</keyword>
<comment type="caution">
    <text evidence="4">The sequence shown here is derived from an EMBL/GenBank/DDBJ whole genome shotgun (WGS) entry which is preliminary data.</text>
</comment>
<feature type="signal peptide" evidence="2">
    <location>
        <begin position="1"/>
        <end position="26"/>
    </location>
</feature>
<dbReference type="InterPro" id="IPR036582">
    <property type="entry name" value="Mao_N_sf"/>
</dbReference>
<dbReference type="Proteomes" id="UP000655830">
    <property type="component" value="Unassembled WGS sequence"/>
</dbReference>
<reference evidence="4" key="1">
    <citation type="submission" date="2020-08" db="EMBL/GenBank/DDBJ databases">
        <title>Genome public.</title>
        <authorList>
            <person name="Liu C."/>
            <person name="Sun Q."/>
        </authorList>
    </citation>
    <scope>NUCLEOTIDE SEQUENCE</scope>
    <source>
        <strain evidence="4">NSJ-12</strain>
    </source>
</reference>
<accession>A0A926EE43</accession>
<keyword evidence="1" id="KW-0175">Coiled coil</keyword>
<organism evidence="4 5">
    <name type="scientific">Zhenhengia yiwuensis</name>
    <dbReference type="NCBI Taxonomy" id="2763666"/>
    <lineage>
        <taxon>Bacteria</taxon>
        <taxon>Bacillati</taxon>
        <taxon>Bacillota</taxon>
        <taxon>Clostridia</taxon>
        <taxon>Lachnospirales</taxon>
        <taxon>Lachnospiraceae</taxon>
        <taxon>Zhenhengia</taxon>
    </lineage>
</organism>
<evidence type="ECO:0000313" key="5">
    <source>
        <dbReference type="Proteomes" id="UP000655830"/>
    </source>
</evidence>
<feature type="coiled-coil region" evidence="1">
    <location>
        <begin position="102"/>
        <end position="146"/>
    </location>
</feature>
<dbReference type="RefSeq" id="WP_249331585.1">
    <property type="nucleotide sequence ID" value="NZ_JACRSY010000004.1"/>
</dbReference>
<dbReference type="Pfam" id="PF07833">
    <property type="entry name" value="Cu_amine_oxidN1"/>
    <property type="match status" value="1"/>
</dbReference>
<keyword evidence="2" id="KW-0732">Signal</keyword>
<evidence type="ECO:0000259" key="3">
    <source>
        <dbReference type="Pfam" id="PF07833"/>
    </source>
</evidence>
<dbReference type="AlphaFoldDB" id="A0A926EE43"/>
<evidence type="ECO:0000256" key="2">
    <source>
        <dbReference type="SAM" id="SignalP"/>
    </source>
</evidence>
<evidence type="ECO:0000313" key="4">
    <source>
        <dbReference type="EMBL" id="MBC8578614.1"/>
    </source>
</evidence>
<evidence type="ECO:0000256" key="1">
    <source>
        <dbReference type="SAM" id="Coils"/>
    </source>
</evidence>
<protein>
    <recommendedName>
        <fullName evidence="3">Copper amine oxidase-like N-terminal domain-containing protein</fullName>
    </recommendedName>
</protein>
<feature type="domain" description="Copper amine oxidase-like N-terminal" evidence="3">
    <location>
        <begin position="45"/>
        <end position="89"/>
    </location>
</feature>
<sequence length="378" mass="43166">MNRNLKKALTLGCAMLMVSGALSVSAANLTKKVEAVYNNIKVTYDGKAQAPQYEPFMINGTVYVSLRDAGQITNNNVNWDSTNKTVQITSKTPQGGVSEAELANKNLEIATLKNQVANLEKQVAYYKQLEEDKKEEEASKPSLDDKGMKKMLTLIEDEYDDKYDVDWGFGLTYNAKKEYIELEVSYDSKYDKSAFGRISESKLKTFFENICSDIQDELGSVEIRGEFVDDYKDETVSTFTYTTKGRFEYSIQITDKALKDMEDDLISDYTKLPSINFDSLKDLTIAIDDFKLEGIDNYETIIFTVYTDLPSDKKDLWNDYVRNASRSDKRVLRDFMEKIIKDLTDEFGSREFTGIIYNGNDKLIAKYEDGDISLETFR</sequence>
<dbReference type="EMBL" id="JACRSY010000004">
    <property type="protein sequence ID" value="MBC8578614.1"/>
    <property type="molecule type" value="Genomic_DNA"/>
</dbReference>
<gene>
    <name evidence="4" type="ORF">H8718_03610</name>
</gene>
<dbReference type="SUPFAM" id="SSF55383">
    <property type="entry name" value="Copper amine oxidase, domain N"/>
    <property type="match status" value="1"/>
</dbReference>
<feature type="chain" id="PRO_5037919374" description="Copper amine oxidase-like N-terminal domain-containing protein" evidence="2">
    <location>
        <begin position="27"/>
        <end position="378"/>
    </location>
</feature>